<dbReference type="Pfam" id="PF10608">
    <property type="entry name" value="MAGUK_N_PEST"/>
    <property type="match status" value="1"/>
</dbReference>
<dbReference type="GO" id="GO:0016323">
    <property type="term" value="C:basolateral plasma membrane"/>
    <property type="evidence" value="ECO:0007669"/>
    <property type="project" value="TreeGrafter"/>
</dbReference>
<sequence>MNPFENLHSLCQILFYPAPIIVNTDTLDTIPYVTAISSNVYLLFLQGNSGLGFSIAGGTDNPHIGDDPGIFITKIIPGGAAAEDGRLRVNDCILRVNEVDVSEVSHSKAVEALKEAGSIVRLYVRRRRPILETVVEIKLFKGPKGLGFSIAGGVGNQHIPGDNSIYVTKIIDGGAAQKDGRLQVGDRLLMVNNYSLEEVTHEEAVAILKNTSDVVYLKVGKPTTIYMTDPYGPPDITHSYSPPMENHLLSGNNGTLEYKTSLPPISPGRYSPIPKHMLVEDDYTRPPEPVYSTVNKLCDKPASPRHYSPVECDKSFLLSAPYPHYHLGLLPDSEMTSHSQHSTATRQPSVTLQRAISLEGEPRKVVLHKGSTGLGFNIVGGEDGEGIFVSFILAGGPADLSGELQRGDQILSVNGIDLRGASHEQAAAALKGAGQTVTIIAQYQPEDYARFEAKIHDLREQMMNHSMSSGSGSLRTNQKRSLYVRAMFDYDKSKDSGLPSQGLSFKYGDILHVINASDDEWWQARRVTLEGDSEEMGVIPSKRRVERKERARLKTVKFNAKPGVIDSKGSFNDKRKKSFIFSRKFPFYKNKEQSEQETSDPERGQEDFILSYEPVTRQEINYTRPVIILGPMKDRINDDLISEFPDKFGSCVPHTTRPKREYEVDGRDYHFVISREQMEKDIQEHKFIEAGQYNDNLYGTSVQSVRFVAERGKHCILDVSGNAIKRLQVAQLYPIAIFIKPKSLEPLMEMNKRLTEEQAKKTYDRAIKLEQEFGEYFTAIVQGDTLEDIYNQCKLVIEEQSGPFIWIPSKEKL</sequence>
<dbReference type="InterPro" id="IPR001478">
    <property type="entry name" value="PDZ"/>
</dbReference>
<organism evidence="7">
    <name type="scientific">Ursus maritimus</name>
    <name type="common">Polar bear</name>
    <name type="synonym">Thalarctos maritimus</name>
    <dbReference type="NCBI Taxonomy" id="29073"/>
    <lineage>
        <taxon>Eukaryota</taxon>
        <taxon>Metazoa</taxon>
        <taxon>Chordata</taxon>
        <taxon>Craniata</taxon>
        <taxon>Vertebrata</taxon>
        <taxon>Euteleostomi</taxon>
        <taxon>Mammalia</taxon>
        <taxon>Eutheria</taxon>
        <taxon>Laurasiatheria</taxon>
        <taxon>Carnivora</taxon>
        <taxon>Caniformia</taxon>
        <taxon>Ursidae</taxon>
        <taxon>Ursus</taxon>
    </lineage>
</organism>
<gene>
    <name evidence="7" type="primary">DLG2</name>
</gene>
<dbReference type="InterPro" id="IPR008144">
    <property type="entry name" value="Guanylate_kin-like_dom"/>
</dbReference>
<feature type="domain" description="SH3" evidence="4">
    <location>
        <begin position="479"/>
        <end position="549"/>
    </location>
</feature>
<dbReference type="GO" id="GO:0007268">
    <property type="term" value="P:chemical synaptic transmission"/>
    <property type="evidence" value="ECO:0007669"/>
    <property type="project" value="InterPro"/>
</dbReference>
<dbReference type="GO" id="GO:0097120">
    <property type="term" value="P:receptor localization to synapse"/>
    <property type="evidence" value="ECO:0007669"/>
    <property type="project" value="TreeGrafter"/>
</dbReference>
<dbReference type="CDD" id="cd06724">
    <property type="entry name" value="PDZ2_Dlg1-2-4-like"/>
    <property type="match status" value="1"/>
</dbReference>
<dbReference type="FunFam" id="2.30.42.10:FF:000091">
    <property type="entry name" value="disks large homolog 1 isoform X8"/>
    <property type="match status" value="1"/>
</dbReference>
<dbReference type="InterPro" id="IPR050614">
    <property type="entry name" value="Synaptic_Scaffolding_LAP-MAGUK"/>
</dbReference>
<dbReference type="FunFam" id="2.30.42.10:FF:000002">
    <property type="entry name" value="Disks large homolog 4 isoform 2"/>
    <property type="match status" value="1"/>
</dbReference>
<evidence type="ECO:0000256" key="1">
    <source>
        <dbReference type="ARBA" id="ARBA00022443"/>
    </source>
</evidence>
<protein>
    <submittedName>
        <fullName evidence="7">Discs large MAGUK scaffold protein 2</fullName>
    </submittedName>
</protein>
<dbReference type="GO" id="GO:0043113">
    <property type="term" value="P:receptor clustering"/>
    <property type="evidence" value="ECO:0007669"/>
    <property type="project" value="TreeGrafter"/>
</dbReference>
<dbReference type="PROSITE" id="PS50106">
    <property type="entry name" value="PDZ"/>
    <property type="match status" value="3"/>
</dbReference>
<dbReference type="PROSITE" id="PS50002">
    <property type="entry name" value="SH3"/>
    <property type="match status" value="1"/>
</dbReference>
<dbReference type="SMART" id="SM00228">
    <property type="entry name" value="PDZ"/>
    <property type="match status" value="3"/>
</dbReference>
<feature type="domain" description="PDZ" evidence="6">
    <location>
        <begin position="41"/>
        <end position="128"/>
    </location>
</feature>
<keyword evidence="1 3" id="KW-0728">SH3 domain</keyword>
<dbReference type="GO" id="GO:0031594">
    <property type="term" value="C:neuromuscular junction"/>
    <property type="evidence" value="ECO:0007669"/>
    <property type="project" value="InterPro"/>
</dbReference>
<dbReference type="PIRSF" id="PIRSF001741">
    <property type="entry name" value="MAGUK_DLGH"/>
    <property type="match status" value="1"/>
</dbReference>
<evidence type="ECO:0000313" key="7">
    <source>
        <dbReference type="Ensembl" id="ENSUMAP00000033112"/>
    </source>
</evidence>
<dbReference type="FunFam" id="3.30.63.10:FF:000001">
    <property type="entry name" value="Disks large homolog 1 isoform 2"/>
    <property type="match status" value="1"/>
</dbReference>
<evidence type="ECO:0000259" key="5">
    <source>
        <dbReference type="PROSITE" id="PS50052"/>
    </source>
</evidence>
<dbReference type="GO" id="GO:0098609">
    <property type="term" value="P:cell-cell adhesion"/>
    <property type="evidence" value="ECO:0007669"/>
    <property type="project" value="TreeGrafter"/>
</dbReference>
<feature type="domain" description="PDZ" evidence="6">
    <location>
        <begin position="364"/>
        <end position="445"/>
    </location>
</feature>
<dbReference type="InterPro" id="IPR016313">
    <property type="entry name" value="DLG1-like"/>
</dbReference>
<proteinExistence type="predicted"/>
<feature type="domain" description="Guanylate kinase-like" evidence="5">
    <location>
        <begin position="623"/>
        <end position="798"/>
    </location>
</feature>
<dbReference type="InterPro" id="IPR019583">
    <property type="entry name" value="DLG1-4_PDZ_assoc"/>
</dbReference>
<evidence type="ECO:0000259" key="4">
    <source>
        <dbReference type="PROSITE" id="PS50002"/>
    </source>
</evidence>
<dbReference type="CDD" id="cd12032">
    <property type="entry name" value="SH3_DLG2"/>
    <property type="match status" value="1"/>
</dbReference>
<dbReference type="FunFam" id="2.30.30.40:FF:000027">
    <property type="entry name" value="Disks large homolog 3 isoform 1"/>
    <property type="match status" value="1"/>
</dbReference>
<dbReference type="PROSITE" id="PS00856">
    <property type="entry name" value="GUANYLATE_KINASE_1"/>
    <property type="match status" value="1"/>
</dbReference>
<dbReference type="Pfam" id="PF00625">
    <property type="entry name" value="Guanylate_kin"/>
    <property type="match status" value="1"/>
</dbReference>
<dbReference type="FunFam" id="3.40.50.300:FF:001402">
    <property type="entry name" value="Discs, large homolog 3 (Drosophila)"/>
    <property type="match status" value="1"/>
</dbReference>
<evidence type="ECO:0000259" key="6">
    <source>
        <dbReference type="PROSITE" id="PS50106"/>
    </source>
</evidence>
<dbReference type="CDD" id="cd00071">
    <property type="entry name" value="GMPK"/>
    <property type="match status" value="1"/>
</dbReference>
<dbReference type="GO" id="GO:0035255">
    <property type="term" value="F:ionotropic glutamate receptor binding"/>
    <property type="evidence" value="ECO:0007669"/>
    <property type="project" value="TreeGrafter"/>
</dbReference>
<dbReference type="SUPFAM" id="SSF52540">
    <property type="entry name" value="P-loop containing nucleoside triphosphate hydrolases"/>
    <property type="match status" value="1"/>
</dbReference>
<dbReference type="Pfam" id="PF00018">
    <property type="entry name" value="SH3_1"/>
    <property type="match status" value="1"/>
</dbReference>
<dbReference type="PANTHER" id="PTHR23119:SF6">
    <property type="entry name" value="DISKS LARGE HOMOLOG 2"/>
    <property type="match status" value="1"/>
</dbReference>
<dbReference type="GO" id="GO:0043005">
    <property type="term" value="C:neuron projection"/>
    <property type="evidence" value="ECO:0007669"/>
    <property type="project" value="InterPro"/>
</dbReference>
<dbReference type="AlphaFoldDB" id="A0A452VHB8"/>
<dbReference type="FunFam" id="2.30.42.10:FF:000001">
    <property type="entry name" value="Disks large homolog 1 isoform 2"/>
    <property type="match status" value="1"/>
</dbReference>
<dbReference type="Pfam" id="PF10600">
    <property type="entry name" value="PDZ_assoc"/>
    <property type="match status" value="1"/>
</dbReference>
<dbReference type="Gene3D" id="3.30.63.10">
    <property type="entry name" value="Guanylate Kinase phosphate binding domain"/>
    <property type="match status" value="1"/>
</dbReference>
<dbReference type="InterPro" id="IPR036034">
    <property type="entry name" value="PDZ_sf"/>
</dbReference>
<accession>A0A452VHB8</accession>
<dbReference type="InterPro" id="IPR027417">
    <property type="entry name" value="P-loop_NTPase"/>
</dbReference>
<keyword evidence="2" id="KW-0677">Repeat</keyword>
<dbReference type="Gene3D" id="2.30.42.10">
    <property type="match status" value="3"/>
</dbReference>
<dbReference type="CDD" id="cd06795">
    <property type="entry name" value="PDZ3_Dlg1-2-4-like"/>
    <property type="match status" value="1"/>
</dbReference>
<dbReference type="InterPro" id="IPR035759">
    <property type="entry name" value="DLG2_SH3"/>
</dbReference>
<evidence type="ECO:0000256" key="3">
    <source>
        <dbReference type="PROSITE-ProRule" id="PRU00192"/>
    </source>
</evidence>
<feature type="domain" description="PDZ" evidence="6">
    <location>
        <begin position="136"/>
        <end position="223"/>
    </location>
</feature>
<dbReference type="FunFam" id="2.30.30.40:FF:000008">
    <property type="entry name" value="Disks large homolog 1 isoform 2"/>
    <property type="match status" value="1"/>
</dbReference>
<dbReference type="SMART" id="SM00326">
    <property type="entry name" value="SH3"/>
    <property type="match status" value="1"/>
</dbReference>
<dbReference type="Gene3D" id="3.40.50.300">
    <property type="entry name" value="P-loop containing nucleotide triphosphate hydrolases"/>
    <property type="match status" value="1"/>
</dbReference>
<dbReference type="InterPro" id="IPR036028">
    <property type="entry name" value="SH3-like_dom_sf"/>
</dbReference>
<dbReference type="InterPro" id="IPR019590">
    <property type="entry name" value="DLG1_PEST_dom"/>
</dbReference>
<dbReference type="GO" id="GO:0098839">
    <property type="term" value="C:postsynaptic density membrane"/>
    <property type="evidence" value="ECO:0007669"/>
    <property type="project" value="TreeGrafter"/>
</dbReference>
<dbReference type="GO" id="GO:0019901">
    <property type="term" value="F:protein kinase binding"/>
    <property type="evidence" value="ECO:0007669"/>
    <property type="project" value="TreeGrafter"/>
</dbReference>
<dbReference type="Ensembl" id="ENSUMAT00000039173.1">
    <property type="protein sequence ID" value="ENSUMAP00000033112.1"/>
    <property type="gene ID" value="ENSUMAG00000023602.1"/>
</dbReference>
<reference evidence="7" key="1">
    <citation type="submission" date="2019-03" db="UniProtKB">
        <authorList>
            <consortium name="Ensembl"/>
        </authorList>
    </citation>
    <scope>IDENTIFICATION</scope>
</reference>
<dbReference type="SUPFAM" id="SSF50044">
    <property type="entry name" value="SH3-domain"/>
    <property type="match status" value="1"/>
</dbReference>
<dbReference type="PANTHER" id="PTHR23119">
    <property type="entry name" value="DISCS LARGE"/>
    <property type="match status" value="1"/>
</dbReference>
<dbReference type="Gene3D" id="2.30.30.40">
    <property type="entry name" value="SH3 Domains"/>
    <property type="match status" value="2"/>
</dbReference>
<dbReference type="InterPro" id="IPR008145">
    <property type="entry name" value="GK/Ca_channel_bsu"/>
</dbReference>
<dbReference type="SMART" id="SM00072">
    <property type="entry name" value="GuKc"/>
    <property type="match status" value="1"/>
</dbReference>
<dbReference type="GO" id="GO:0099072">
    <property type="term" value="P:regulation of postsynaptic membrane neurotransmitter receptor levels"/>
    <property type="evidence" value="ECO:0007669"/>
    <property type="project" value="TreeGrafter"/>
</dbReference>
<dbReference type="GO" id="GO:0045197">
    <property type="term" value="P:establishment or maintenance of epithelial cell apical/basal polarity"/>
    <property type="evidence" value="ECO:0007669"/>
    <property type="project" value="TreeGrafter"/>
</dbReference>
<dbReference type="CDD" id="cd06723">
    <property type="entry name" value="PDZ1_Dlg1-2-4-like"/>
    <property type="match status" value="1"/>
</dbReference>
<name>A0A452VHB8_URSMA</name>
<dbReference type="Pfam" id="PF00595">
    <property type="entry name" value="PDZ"/>
    <property type="match status" value="3"/>
</dbReference>
<dbReference type="PROSITE" id="PS50052">
    <property type="entry name" value="GUANYLATE_KINASE_2"/>
    <property type="match status" value="1"/>
</dbReference>
<dbReference type="SUPFAM" id="SSF50156">
    <property type="entry name" value="PDZ domain-like"/>
    <property type="match status" value="3"/>
</dbReference>
<evidence type="ECO:0000256" key="2">
    <source>
        <dbReference type="ARBA" id="ARBA00022737"/>
    </source>
</evidence>
<dbReference type="GeneTree" id="ENSGT00940000155156"/>
<dbReference type="InterPro" id="IPR001452">
    <property type="entry name" value="SH3_domain"/>
</dbReference>
<dbReference type="InterPro" id="IPR020590">
    <property type="entry name" value="Guanylate_kinase_CS"/>
</dbReference>